<dbReference type="InterPro" id="IPR036286">
    <property type="entry name" value="LexA/Signal_pep-like_sf"/>
</dbReference>
<gene>
    <name evidence="2" type="primary">umuD</name>
    <name evidence="2" type="ORF">XAC3562_1700006</name>
</gene>
<evidence type="ECO:0000259" key="1">
    <source>
        <dbReference type="Pfam" id="PF00717"/>
    </source>
</evidence>
<dbReference type="EMBL" id="CCXZ01000080">
    <property type="protein sequence ID" value="CEG15083.1"/>
    <property type="molecule type" value="Genomic_DNA"/>
</dbReference>
<keyword evidence="3" id="KW-1185">Reference proteome</keyword>
<evidence type="ECO:0000313" key="3">
    <source>
        <dbReference type="Proteomes" id="UP000052230"/>
    </source>
</evidence>
<organism evidence="2 3">
    <name type="scientific">Xanthomonas citri pv. citri</name>
    <dbReference type="NCBI Taxonomy" id="611301"/>
    <lineage>
        <taxon>Bacteria</taxon>
        <taxon>Pseudomonadati</taxon>
        <taxon>Pseudomonadota</taxon>
        <taxon>Gammaproteobacteria</taxon>
        <taxon>Lysobacterales</taxon>
        <taxon>Lysobacteraceae</taxon>
        <taxon>Xanthomonas</taxon>
    </lineage>
</organism>
<dbReference type="SUPFAM" id="SSF51306">
    <property type="entry name" value="LexA/Signal peptidase"/>
    <property type="match status" value="1"/>
</dbReference>
<dbReference type="NCBIfam" id="NF007621">
    <property type="entry name" value="PRK10276.1"/>
    <property type="match status" value="1"/>
</dbReference>
<dbReference type="Proteomes" id="UP000052230">
    <property type="component" value="Unassembled WGS sequence"/>
</dbReference>
<dbReference type="Gene3D" id="2.10.109.10">
    <property type="entry name" value="Umud Fragment, subunit A"/>
    <property type="match status" value="1"/>
</dbReference>
<comment type="caution">
    <text evidence="2">The sequence shown here is derived from an EMBL/GenBank/DDBJ whole genome shotgun (WGS) entry which is preliminary data.</text>
</comment>
<dbReference type="PANTHER" id="PTHR33516:SF2">
    <property type="entry name" value="LEXA REPRESSOR-RELATED"/>
    <property type="match status" value="1"/>
</dbReference>
<dbReference type="InterPro" id="IPR039418">
    <property type="entry name" value="LexA-like"/>
</dbReference>
<protein>
    <submittedName>
        <fullName evidence="2">Polymerase V subunit</fullName>
    </submittedName>
</protein>
<feature type="domain" description="Peptidase S24/S26A/S26B/S26C" evidence="1">
    <location>
        <begin position="32"/>
        <end position="144"/>
    </location>
</feature>
<name>A0A0U5G590_XANCI</name>
<proteinExistence type="predicted"/>
<dbReference type="Pfam" id="PF00717">
    <property type="entry name" value="Peptidase_S24"/>
    <property type="match status" value="1"/>
</dbReference>
<dbReference type="AlphaFoldDB" id="A0A0U5G590"/>
<dbReference type="RefSeq" id="WP_015472820.1">
    <property type="nucleotide sequence ID" value="NZ_CAVLIX010000107.1"/>
</dbReference>
<reference evidence="2 3" key="1">
    <citation type="submission" date="2014-09" db="EMBL/GenBank/DDBJ databases">
        <authorList>
            <person name="Regsiter A."/>
        </authorList>
    </citation>
    <scope>NUCLEOTIDE SEQUENCE [LARGE SCALE GENOMIC DNA]</scope>
</reference>
<sequence length="159" mass="17309">MLSLPPPHTYAHLLGPTCLDPAPLQLPLSALRIRLGFPSPAEDFQDDELDLNQVLIRNPAATFLYRAEGWSMLLAGVCDGDILVVDRSVRPINGDMVLAIWDGNQPVCKILQVAVDHIELHSRSPHCAPIVLAPGTEVEVFAVVGVVRQVTRAHSRAGR</sequence>
<dbReference type="InterPro" id="IPR015927">
    <property type="entry name" value="Peptidase_S24_S26A/B/C"/>
</dbReference>
<evidence type="ECO:0000313" key="2">
    <source>
        <dbReference type="EMBL" id="CEG15083.1"/>
    </source>
</evidence>
<accession>A0A0U5G590</accession>
<dbReference type="PANTHER" id="PTHR33516">
    <property type="entry name" value="LEXA REPRESSOR"/>
    <property type="match status" value="1"/>
</dbReference>
<dbReference type="CDD" id="cd06529">
    <property type="entry name" value="S24_LexA-like"/>
    <property type="match status" value="1"/>
</dbReference>
<dbReference type="InterPro" id="IPR050077">
    <property type="entry name" value="LexA_repressor"/>
</dbReference>